<name>A0ABP3YF50_9BACT</name>
<reference evidence="3" key="1">
    <citation type="journal article" date="2019" name="Int. J. Syst. Evol. Microbiol.">
        <title>The Global Catalogue of Microorganisms (GCM) 10K type strain sequencing project: providing services to taxonomists for standard genome sequencing and annotation.</title>
        <authorList>
            <consortium name="The Broad Institute Genomics Platform"/>
            <consortium name="The Broad Institute Genome Sequencing Center for Infectious Disease"/>
            <person name="Wu L."/>
            <person name="Ma J."/>
        </authorList>
    </citation>
    <scope>NUCLEOTIDE SEQUENCE [LARGE SCALE GENOMIC DNA]</scope>
    <source>
        <strain evidence="3">JCM 16112</strain>
    </source>
</reference>
<feature type="transmembrane region" description="Helical" evidence="1">
    <location>
        <begin position="244"/>
        <end position="266"/>
    </location>
</feature>
<dbReference type="EMBL" id="BAAAFI010000011">
    <property type="protein sequence ID" value="GAA0879390.1"/>
    <property type="molecule type" value="Genomic_DNA"/>
</dbReference>
<keyword evidence="3" id="KW-1185">Reference proteome</keyword>
<sequence length="440" mass="49623">MTVWKHLKNENLLENPPKKDPLNNLPMNTEIQKHLKDPSYLEKLYRSNKSGFKKAFCEIYPQIKGSEIAEFWHERLTYESDQITWGSRLEWRFVLIASLIAGVLAKFPVIFSIDEDYFYTRNMAFLVFPFVTAYFVWKNKISQKTVGILAAILALAVLYVNLLPDNSSSDTLILVSIHLPLMLWAILGVSFVGGKLSDLPNRLEFLRFNGDTVIMGAILLLSGLLMSGLTVGLFGLIGINIERFYFDYIAIFGLAAAPLVATHLTQTNPQLVNKVPPIVAKIFSPLILIMLVIYLGAIIYSGKDPYNDREFLLLFNMLLIGVMGLIFFSVAETSKDEKNTVGIWVIFLLSIATVLVNGIALSAITYRISEWGITPNRMAVLGSNVLMLFHLLMVTWNLYRSALKKAPLEGVGNTIVLYIPIYFAWTLVVVFLFPLLFGFK</sequence>
<keyword evidence="1" id="KW-0472">Membrane</keyword>
<feature type="transmembrane region" description="Helical" evidence="1">
    <location>
        <begin position="419"/>
        <end position="439"/>
    </location>
</feature>
<protein>
    <submittedName>
        <fullName evidence="2">DUF4153 domain-containing protein</fullName>
    </submittedName>
</protein>
<proteinExistence type="predicted"/>
<feature type="transmembrane region" description="Helical" evidence="1">
    <location>
        <begin position="91"/>
        <end position="111"/>
    </location>
</feature>
<comment type="caution">
    <text evidence="2">The sequence shown here is derived from an EMBL/GenBank/DDBJ whole genome shotgun (WGS) entry which is preliminary data.</text>
</comment>
<feature type="transmembrane region" description="Helical" evidence="1">
    <location>
        <begin position="143"/>
        <end position="160"/>
    </location>
</feature>
<feature type="transmembrane region" description="Helical" evidence="1">
    <location>
        <begin position="172"/>
        <end position="193"/>
    </location>
</feature>
<accession>A0ABP3YF50</accession>
<keyword evidence="1" id="KW-1133">Transmembrane helix</keyword>
<gene>
    <name evidence="2" type="ORF">GCM10009119_23580</name>
</gene>
<feature type="transmembrane region" description="Helical" evidence="1">
    <location>
        <begin position="311"/>
        <end position="331"/>
    </location>
</feature>
<feature type="transmembrane region" description="Helical" evidence="1">
    <location>
        <begin position="278"/>
        <end position="299"/>
    </location>
</feature>
<feature type="transmembrane region" description="Helical" evidence="1">
    <location>
        <begin position="213"/>
        <end position="237"/>
    </location>
</feature>
<feature type="transmembrane region" description="Helical" evidence="1">
    <location>
        <begin position="378"/>
        <end position="399"/>
    </location>
</feature>
<evidence type="ECO:0000256" key="1">
    <source>
        <dbReference type="SAM" id="Phobius"/>
    </source>
</evidence>
<organism evidence="2 3">
    <name type="scientific">Algoriphagus jejuensis</name>
    <dbReference type="NCBI Taxonomy" id="419934"/>
    <lineage>
        <taxon>Bacteria</taxon>
        <taxon>Pseudomonadati</taxon>
        <taxon>Bacteroidota</taxon>
        <taxon>Cytophagia</taxon>
        <taxon>Cytophagales</taxon>
        <taxon>Cyclobacteriaceae</taxon>
        <taxon>Algoriphagus</taxon>
    </lineage>
</organism>
<dbReference type="Proteomes" id="UP001500469">
    <property type="component" value="Unassembled WGS sequence"/>
</dbReference>
<feature type="transmembrane region" description="Helical" evidence="1">
    <location>
        <begin position="343"/>
        <end position="366"/>
    </location>
</feature>
<keyword evidence="1" id="KW-0812">Transmembrane</keyword>
<evidence type="ECO:0000313" key="3">
    <source>
        <dbReference type="Proteomes" id="UP001500469"/>
    </source>
</evidence>
<evidence type="ECO:0000313" key="2">
    <source>
        <dbReference type="EMBL" id="GAA0879390.1"/>
    </source>
</evidence>